<dbReference type="EC" id="3.4.23.36" evidence="9"/>
<keyword evidence="5 9" id="KW-0064">Aspartyl protease</keyword>
<evidence type="ECO:0000256" key="5">
    <source>
        <dbReference type="ARBA" id="ARBA00022750"/>
    </source>
</evidence>
<dbReference type="PROSITE" id="PS00855">
    <property type="entry name" value="SPASE_II"/>
    <property type="match status" value="1"/>
</dbReference>
<comment type="caution">
    <text evidence="9">Lacks conserved residue(s) required for the propagation of feature annotation.</text>
</comment>
<keyword evidence="6 9" id="KW-0378">Hydrolase</keyword>
<dbReference type="GO" id="GO:0004190">
    <property type="term" value="F:aspartic-type endopeptidase activity"/>
    <property type="evidence" value="ECO:0007669"/>
    <property type="project" value="UniProtKB-EC"/>
</dbReference>
<dbReference type="Pfam" id="PF01252">
    <property type="entry name" value="Peptidase_A8"/>
    <property type="match status" value="1"/>
</dbReference>
<feature type="transmembrane region" description="Helical" evidence="9">
    <location>
        <begin position="70"/>
        <end position="87"/>
    </location>
</feature>
<comment type="catalytic activity">
    <reaction evidence="9 10">
        <text>Release of signal peptides from bacterial membrane prolipoproteins. Hydrolyzes -Xaa-Yaa-Zaa-|-(S,diacylglyceryl)Cys-, in which Xaa is hydrophobic (preferably Leu), and Yaa (Ala or Ser) and Zaa (Gly or Ala) have small, neutral side chains.</text>
        <dbReference type="EC" id="3.4.23.36"/>
    </reaction>
</comment>
<dbReference type="PRINTS" id="PR00781">
    <property type="entry name" value="LIPOSIGPTASE"/>
</dbReference>
<dbReference type="InterPro" id="IPR001872">
    <property type="entry name" value="Peptidase_A8"/>
</dbReference>
<dbReference type="EMBL" id="JAYXHS010000003">
    <property type="protein sequence ID" value="MEC5387604.1"/>
    <property type="molecule type" value="Genomic_DNA"/>
</dbReference>
<comment type="caution">
    <text evidence="12">The sequence shown here is derived from an EMBL/GenBank/DDBJ whole genome shotgun (WGS) entry which is preliminary data.</text>
</comment>
<evidence type="ECO:0000256" key="4">
    <source>
        <dbReference type="ARBA" id="ARBA00022692"/>
    </source>
</evidence>
<evidence type="ECO:0000256" key="7">
    <source>
        <dbReference type="ARBA" id="ARBA00022989"/>
    </source>
</evidence>
<accession>A0ABU6K7J0</accession>
<keyword evidence="3 9" id="KW-0645">Protease</keyword>
<evidence type="ECO:0000256" key="6">
    <source>
        <dbReference type="ARBA" id="ARBA00022801"/>
    </source>
</evidence>
<comment type="subcellular location">
    <subcellularLocation>
        <location evidence="9">Cell membrane</location>
        <topology evidence="9">Multi-pass membrane protein</topology>
    </subcellularLocation>
</comment>
<proteinExistence type="inferred from homology"/>
<keyword evidence="2 9" id="KW-1003">Cell membrane</keyword>
<dbReference type="Proteomes" id="UP001331561">
    <property type="component" value="Unassembled WGS sequence"/>
</dbReference>
<keyword evidence="4 9" id="KW-0812">Transmembrane</keyword>
<gene>
    <name evidence="9 12" type="primary">lspA</name>
    <name evidence="12" type="ORF">VVD49_17865</name>
</gene>
<dbReference type="PANTHER" id="PTHR33695:SF1">
    <property type="entry name" value="LIPOPROTEIN SIGNAL PEPTIDASE"/>
    <property type="match status" value="1"/>
</dbReference>
<dbReference type="HAMAP" id="MF_00161">
    <property type="entry name" value="LspA"/>
    <property type="match status" value="1"/>
</dbReference>
<evidence type="ECO:0000256" key="2">
    <source>
        <dbReference type="ARBA" id="ARBA00022475"/>
    </source>
</evidence>
<comment type="similarity">
    <text evidence="1 9 11">Belongs to the peptidase A8 family.</text>
</comment>
<dbReference type="PANTHER" id="PTHR33695">
    <property type="entry name" value="LIPOPROTEIN SIGNAL PEPTIDASE"/>
    <property type="match status" value="1"/>
</dbReference>
<evidence type="ECO:0000256" key="8">
    <source>
        <dbReference type="ARBA" id="ARBA00023136"/>
    </source>
</evidence>
<feature type="transmembrane region" description="Helical" evidence="9">
    <location>
        <begin position="132"/>
        <end position="152"/>
    </location>
</feature>
<keyword evidence="7 9" id="KW-1133">Transmembrane helix</keyword>
<evidence type="ECO:0000256" key="9">
    <source>
        <dbReference type="HAMAP-Rule" id="MF_00161"/>
    </source>
</evidence>
<name>A0ABU6K7J0_9RHOO</name>
<evidence type="ECO:0000256" key="3">
    <source>
        <dbReference type="ARBA" id="ARBA00022670"/>
    </source>
</evidence>
<evidence type="ECO:0000313" key="12">
    <source>
        <dbReference type="EMBL" id="MEC5387604.1"/>
    </source>
</evidence>
<organism evidence="12 13">
    <name type="scientific">Uliginosibacterium silvisoli</name>
    <dbReference type="NCBI Taxonomy" id="3114758"/>
    <lineage>
        <taxon>Bacteria</taxon>
        <taxon>Pseudomonadati</taxon>
        <taxon>Pseudomonadota</taxon>
        <taxon>Betaproteobacteria</taxon>
        <taxon>Rhodocyclales</taxon>
        <taxon>Zoogloeaceae</taxon>
        <taxon>Uliginosibacterium</taxon>
    </lineage>
</organism>
<feature type="transmembrane region" description="Helical" evidence="9">
    <location>
        <begin position="94"/>
        <end position="112"/>
    </location>
</feature>
<feature type="active site" evidence="9">
    <location>
        <position position="122"/>
    </location>
</feature>
<evidence type="ECO:0000256" key="11">
    <source>
        <dbReference type="RuleBase" id="RU004181"/>
    </source>
</evidence>
<evidence type="ECO:0000256" key="10">
    <source>
        <dbReference type="RuleBase" id="RU000594"/>
    </source>
</evidence>
<comment type="function">
    <text evidence="9 10">This protein specifically catalyzes the removal of signal peptides from prolipoproteins.</text>
</comment>
<keyword evidence="13" id="KW-1185">Reference proteome</keyword>
<reference evidence="12 13" key="1">
    <citation type="submission" date="2024-01" db="EMBL/GenBank/DDBJ databases">
        <title>Uliginosibacterium soil sp. nov.</title>
        <authorList>
            <person name="Lv Y."/>
        </authorList>
    </citation>
    <scope>NUCLEOTIDE SEQUENCE [LARGE SCALE GENOMIC DNA]</scope>
    <source>
        <strain evidence="12 13">H3</strain>
    </source>
</reference>
<evidence type="ECO:0000313" key="13">
    <source>
        <dbReference type="Proteomes" id="UP001331561"/>
    </source>
</evidence>
<keyword evidence="8 9" id="KW-0472">Membrane</keyword>
<dbReference type="NCBIfam" id="TIGR00077">
    <property type="entry name" value="lspA"/>
    <property type="match status" value="1"/>
</dbReference>
<comment type="pathway">
    <text evidence="9">Protein modification; lipoprotein biosynthesis (signal peptide cleavage).</text>
</comment>
<feature type="active site" evidence="9">
    <location>
        <position position="140"/>
    </location>
</feature>
<sequence>MSMATSKRFIFWLILAVVVVVLDQVSKQVVLAHLTYGQSIQVTSFFDLVLLYNPGAAFSFLANHDGWQRWFFIVLAFVICSWLVALVRKHQAETLQPLAFSLVIGGAIGNVIDRFQIGAVVDFLYFHIGAHGWPAFNLADSAICLGVGLMILSQLREARAAKKVSAS</sequence>
<dbReference type="RefSeq" id="WP_327600572.1">
    <property type="nucleotide sequence ID" value="NZ_JAYXHS010000003.1"/>
</dbReference>
<protein>
    <recommendedName>
        <fullName evidence="9">Lipoprotein signal peptidase</fullName>
        <ecNumber evidence="9">3.4.23.36</ecNumber>
    </recommendedName>
    <alternativeName>
        <fullName evidence="9">Prolipoprotein signal peptidase</fullName>
    </alternativeName>
    <alternativeName>
        <fullName evidence="9">Signal peptidase II</fullName>
        <shortName evidence="9">SPase II</shortName>
    </alternativeName>
</protein>
<evidence type="ECO:0000256" key="1">
    <source>
        <dbReference type="ARBA" id="ARBA00006139"/>
    </source>
</evidence>